<comment type="caution">
    <text evidence="3">The sequence shown here is derived from an EMBL/GenBank/DDBJ whole genome shotgun (WGS) entry which is preliminary data.</text>
</comment>
<protein>
    <submittedName>
        <fullName evidence="3">Copper amine oxidase N-terminal domain-containing protein</fullName>
    </submittedName>
</protein>
<proteinExistence type="predicted"/>
<accession>A0ABW9GY15</accession>
<evidence type="ECO:0000259" key="2">
    <source>
        <dbReference type="Pfam" id="PF07833"/>
    </source>
</evidence>
<sequence>MSKKILATFMTAALLMMPGLALADSTDVNLIVNNTSVTTDENIGQVYINNQDRTMIPLRVVNDAFGYQTDWQPDGTIHITGAAGTVDVTLTVGQAAYTANGQAGRFATLPTLTNNRTYLPARDFAQLYGHIYWDSPSRTVWVYQGKEPLYQVIGTKVLRGSDTGIQELTLPAGYTPLTQTATNPLVLKETIQGVTYLGLMTQGQDFSQKVPLFQVKDQALIYLTDVFGSSHFYVDGSKVYYTDGTGAASWTNPIQPNRLYIADTASGQVTSHDLAFPVNTSTFSMKDGKLIATDQQGRGTAREIELTKLGA</sequence>
<dbReference type="InterPro" id="IPR036582">
    <property type="entry name" value="Mao_N_sf"/>
</dbReference>
<keyword evidence="1" id="KW-0732">Signal</keyword>
<dbReference type="InterPro" id="IPR012854">
    <property type="entry name" value="Cu_amine_oxidase-like_N"/>
</dbReference>
<feature type="non-terminal residue" evidence="3">
    <location>
        <position position="1"/>
    </location>
</feature>
<dbReference type="Proteomes" id="UP001631949">
    <property type="component" value="Unassembled WGS sequence"/>
</dbReference>
<reference evidence="3 4" key="1">
    <citation type="journal article" date="2016" name="Int. J. Syst. Evol. Microbiol.">
        <title>Peptococcus simiae sp. nov., isolated from rhesus macaque faeces and emended description of the genus Peptococcus.</title>
        <authorList>
            <person name="Shkoporov A.N."/>
            <person name="Efimov B.A."/>
            <person name="Kondova I."/>
            <person name="Ouwerling B."/>
            <person name="Chaplin A.V."/>
            <person name="Shcherbakova V.A."/>
            <person name="Langermans J.A.M."/>
        </authorList>
    </citation>
    <scope>NUCLEOTIDE SEQUENCE [LARGE SCALE GENOMIC DNA]</scope>
    <source>
        <strain evidence="3 4">M108</strain>
    </source>
</reference>
<dbReference type="EMBL" id="JBJUVG010000004">
    <property type="protein sequence ID" value="MFM9413499.1"/>
    <property type="molecule type" value="Genomic_DNA"/>
</dbReference>
<dbReference type="SUPFAM" id="SSF55383">
    <property type="entry name" value="Copper amine oxidase, domain N"/>
    <property type="match status" value="1"/>
</dbReference>
<dbReference type="Pfam" id="PF07833">
    <property type="entry name" value="Cu_amine_oxidN1"/>
    <property type="match status" value="1"/>
</dbReference>
<keyword evidence="4" id="KW-1185">Reference proteome</keyword>
<feature type="chain" id="PRO_5046402883" evidence="1">
    <location>
        <begin position="24"/>
        <end position="311"/>
    </location>
</feature>
<feature type="signal peptide" evidence="1">
    <location>
        <begin position="1"/>
        <end position="23"/>
    </location>
</feature>
<feature type="domain" description="Copper amine oxidase-like N-terminal" evidence="2">
    <location>
        <begin position="45"/>
        <end position="140"/>
    </location>
</feature>
<evidence type="ECO:0000313" key="3">
    <source>
        <dbReference type="EMBL" id="MFM9413499.1"/>
    </source>
</evidence>
<evidence type="ECO:0000313" key="4">
    <source>
        <dbReference type="Proteomes" id="UP001631949"/>
    </source>
</evidence>
<evidence type="ECO:0000256" key="1">
    <source>
        <dbReference type="SAM" id="SignalP"/>
    </source>
</evidence>
<dbReference type="Gene3D" id="3.30.457.10">
    <property type="entry name" value="Copper amine oxidase-like, N-terminal domain"/>
    <property type="match status" value="1"/>
</dbReference>
<gene>
    <name evidence="3" type="ORF">ACKQTC_03870</name>
</gene>
<name>A0ABW9GY15_9FIRM</name>
<dbReference type="RefSeq" id="WP_408977118.1">
    <property type="nucleotide sequence ID" value="NZ_JBJUVG010000004.1"/>
</dbReference>
<organism evidence="3 4">
    <name type="scientific">Peptococcus simiae</name>
    <dbReference type="NCBI Taxonomy" id="1643805"/>
    <lineage>
        <taxon>Bacteria</taxon>
        <taxon>Bacillati</taxon>
        <taxon>Bacillota</taxon>
        <taxon>Clostridia</taxon>
        <taxon>Eubacteriales</taxon>
        <taxon>Peptococcaceae</taxon>
        <taxon>Peptococcus</taxon>
    </lineage>
</organism>